<evidence type="ECO:0000256" key="2">
    <source>
        <dbReference type="SAM" id="Phobius"/>
    </source>
</evidence>
<protein>
    <submittedName>
        <fullName evidence="4">Diacylglycerol kinase</fullName>
    </submittedName>
</protein>
<dbReference type="InterPro" id="IPR001206">
    <property type="entry name" value="Diacylglycerol_kinase_cat_dom"/>
</dbReference>
<feature type="transmembrane region" description="Helical" evidence="2">
    <location>
        <begin position="6"/>
        <end position="25"/>
    </location>
</feature>
<keyword evidence="4" id="KW-0418">Kinase</keyword>
<dbReference type="Pfam" id="PF19279">
    <property type="entry name" value="YegS_C"/>
    <property type="match status" value="1"/>
</dbReference>
<dbReference type="Proteomes" id="UP000062833">
    <property type="component" value="Chromosome"/>
</dbReference>
<gene>
    <name evidence="4" type="ORF">AOC05_16205</name>
</gene>
<dbReference type="GO" id="GO:0007165">
    <property type="term" value="P:signal transduction"/>
    <property type="evidence" value="ECO:0007669"/>
    <property type="project" value="InterPro"/>
</dbReference>
<evidence type="ECO:0000313" key="4">
    <source>
        <dbReference type="EMBL" id="ALE93505.1"/>
    </source>
</evidence>
<dbReference type="AlphaFoldDB" id="A0A0M3UGQ1"/>
<dbReference type="InterPro" id="IPR037607">
    <property type="entry name" value="DGK"/>
</dbReference>
<evidence type="ECO:0000313" key="5">
    <source>
        <dbReference type="Proteomes" id="UP000062833"/>
    </source>
</evidence>
<dbReference type="InterPro" id="IPR016064">
    <property type="entry name" value="NAD/diacylglycerol_kinase_sf"/>
</dbReference>
<dbReference type="GO" id="GO:0016020">
    <property type="term" value="C:membrane"/>
    <property type="evidence" value="ECO:0007669"/>
    <property type="project" value="UniProtKB-SubCell"/>
</dbReference>
<dbReference type="InterPro" id="IPR045540">
    <property type="entry name" value="YegS/DAGK_C"/>
</dbReference>
<dbReference type="PATRIC" id="fig|656366.3.peg.3497"/>
<keyword evidence="2" id="KW-0812">Transmembrane</keyword>
<dbReference type="PROSITE" id="PS50146">
    <property type="entry name" value="DAGK"/>
    <property type="match status" value="1"/>
</dbReference>
<dbReference type="SMART" id="SM00046">
    <property type="entry name" value="DAGKc"/>
    <property type="match status" value="1"/>
</dbReference>
<dbReference type="PANTHER" id="PTHR11255:SF54">
    <property type="entry name" value="DIACYLGLYCEROL KINASE THETA"/>
    <property type="match status" value="1"/>
</dbReference>
<keyword evidence="2" id="KW-0472">Membrane</keyword>
<dbReference type="GO" id="GO:0008270">
    <property type="term" value="F:zinc ion binding"/>
    <property type="evidence" value="ECO:0007669"/>
    <property type="project" value="UniProtKB-KW"/>
</dbReference>
<dbReference type="Gene3D" id="3.40.50.10330">
    <property type="entry name" value="Probable inorganic polyphosphate/atp-NAD kinase, domain 1"/>
    <property type="match status" value="1"/>
</dbReference>
<feature type="domain" description="DAGKc" evidence="3">
    <location>
        <begin position="46"/>
        <end position="176"/>
    </location>
</feature>
<accession>A0A0M3UGQ1</accession>
<dbReference type="KEGG" id="aaq:AOC05_16205"/>
<dbReference type="Pfam" id="PF00781">
    <property type="entry name" value="DAGK_cat"/>
    <property type="match status" value="1"/>
</dbReference>
<dbReference type="OrthoDB" id="3171056at2"/>
<dbReference type="Gene3D" id="2.60.200.40">
    <property type="match status" value="1"/>
</dbReference>
<dbReference type="SUPFAM" id="SSF111331">
    <property type="entry name" value="NAD kinase/diacylglycerol kinase-like"/>
    <property type="match status" value="1"/>
</dbReference>
<evidence type="ECO:0000259" key="3">
    <source>
        <dbReference type="PROSITE" id="PS50146"/>
    </source>
</evidence>
<keyword evidence="2" id="KW-1133">Transmembrane helix</keyword>
<dbReference type="EMBL" id="CP012677">
    <property type="protein sequence ID" value="ALE93505.1"/>
    <property type="molecule type" value="Genomic_DNA"/>
</dbReference>
<name>A0A0M3UGQ1_9MICC</name>
<evidence type="ECO:0000256" key="1">
    <source>
        <dbReference type="ARBA" id="ARBA00022771"/>
    </source>
</evidence>
<keyword evidence="4" id="KW-0808">Transferase</keyword>
<reference evidence="5" key="1">
    <citation type="submission" date="2015-09" db="EMBL/GenBank/DDBJ databases">
        <title>Complete genome of Arthrobacter alpinus strain R3.8.</title>
        <authorList>
            <person name="See-Too W.S."/>
            <person name="Chan K.G."/>
        </authorList>
    </citation>
    <scope>NUCLEOTIDE SEQUENCE [LARGE SCALE GENOMIC DNA]</scope>
    <source>
        <strain evidence="5">R3.8</strain>
    </source>
</reference>
<dbReference type="PANTHER" id="PTHR11255">
    <property type="entry name" value="DIACYLGLYCEROL KINASE"/>
    <property type="match status" value="1"/>
</dbReference>
<keyword evidence="5" id="KW-1185">Reference proteome</keyword>
<keyword evidence="1" id="KW-0862">Zinc</keyword>
<keyword evidence="1" id="KW-0863">Zinc-finger</keyword>
<organism evidence="4 5">
    <name type="scientific">Arthrobacter alpinus</name>
    <dbReference type="NCBI Taxonomy" id="656366"/>
    <lineage>
        <taxon>Bacteria</taxon>
        <taxon>Bacillati</taxon>
        <taxon>Actinomycetota</taxon>
        <taxon>Actinomycetes</taxon>
        <taxon>Micrococcales</taxon>
        <taxon>Micrococcaceae</taxon>
        <taxon>Arthrobacter</taxon>
    </lineage>
</organism>
<proteinExistence type="predicted"/>
<dbReference type="GO" id="GO:0004143">
    <property type="term" value="F:ATP-dependent diacylglycerol kinase activity"/>
    <property type="evidence" value="ECO:0007669"/>
    <property type="project" value="InterPro"/>
</dbReference>
<dbReference type="InterPro" id="IPR017438">
    <property type="entry name" value="ATP-NAD_kinase_N"/>
</dbReference>
<sequence length="356" mass="38118">MPTQALIAIIVIVFLLAVGFSWLGVRKLAQKHTRSAVADSPHKIHVAAQKVVFIYNPTKNGVDAAKTLLLRSTSLAGWPEPTFLATTAEDPGFAMATRALEVRADVVVVGGGDGTVRAVAQILRHTEVPVAIIPLGTGNLLARNLELDVTDIAANVEIALFGHQRHIDAGLMELEDEITGSVSKQSFMVIAGLGLDAEIMNDTKAKLKDSVGWLAYSEAGLRHMIGRRKKISIVMDDQPAQQRKVRSVLFANCGLLPGGIDFVPDALIDDGVLDVVVVSPRSALGWIAMAGKVVFQHNNRLPVIDFYRSQKLVIRTVLPVETQVDGDPSGAATVVKISVEPKAVLVRVAAPNHPAL</sequence>
<keyword evidence="1" id="KW-0479">Metal-binding</keyword>
<dbReference type="RefSeq" id="WP_062008366.1">
    <property type="nucleotide sequence ID" value="NZ_CP012677.1"/>
</dbReference>